<evidence type="ECO:0000256" key="8">
    <source>
        <dbReference type="ARBA" id="ARBA00022729"/>
    </source>
</evidence>
<feature type="domain" description="EGF-like" evidence="20">
    <location>
        <begin position="1992"/>
        <end position="2027"/>
    </location>
</feature>
<feature type="domain" description="Cadherin" evidence="21">
    <location>
        <begin position="527"/>
        <end position="627"/>
    </location>
</feature>
<keyword evidence="4" id="KW-0963">Cytoplasm</keyword>
<dbReference type="InterPro" id="IPR001791">
    <property type="entry name" value="Laminin_G"/>
</dbReference>
<dbReference type="SMART" id="SM00181">
    <property type="entry name" value="EGF"/>
    <property type="match status" value="6"/>
</dbReference>
<dbReference type="Pfam" id="PF02210">
    <property type="entry name" value="Laminin_G_2"/>
    <property type="match status" value="2"/>
</dbReference>
<feature type="domain" description="Cadherin" evidence="21">
    <location>
        <begin position="340"/>
        <end position="422"/>
    </location>
</feature>
<feature type="disulfide bond" evidence="17">
    <location>
        <begin position="1942"/>
        <end position="1951"/>
    </location>
</feature>
<feature type="domain" description="EGF-like" evidence="20">
    <location>
        <begin position="1916"/>
        <end position="1952"/>
    </location>
</feature>
<feature type="domain" description="Cadherin" evidence="21">
    <location>
        <begin position="1460"/>
        <end position="1565"/>
    </location>
</feature>
<comment type="caution">
    <text evidence="17">Lacks conserved residue(s) required for the propagation of feature annotation.</text>
</comment>
<dbReference type="Pfam" id="PF00028">
    <property type="entry name" value="Cadherin"/>
    <property type="match status" value="16"/>
</dbReference>
<feature type="domain" description="Cadherin" evidence="21">
    <location>
        <begin position="628"/>
        <end position="729"/>
    </location>
</feature>
<dbReference type="GO" id="GO:0005509">
    <property type="term" value="F:calcium ion binding"/>
    <property type="evidence" value="ECO:0007669"/>
    <property type="project" value="UniProtKB-UniRule"/>
</dbReference>
<dbReference type="PRINTS" id="PR00205">
    <property type="entry name" value="CADHERIN"/>
</dbReference>
<feature type="domain" description="Cadherin" evidence="21">
    <location>
        <begin position="935"/>
        <end position="1039"/>
    </location>
</feature>
<evidence type="ECO:0008006" key="24">
    <source>
        <dbReference type="Google" id="ProtNLM"/>
    </source>
</evidence>
<evidence type="ECO:0000256" key="1">
    <source>
        <dbReference type="ARBA" id="ARBA00004167"/>
    </source>
</evidence>
<feature type="disulfide bond" evidence="17">
    <location>
        <begin position="2240"/>
        <end position="2249"/>
    </location>
</feature>
<dbReference type="FunFam" id="2.10.25.10:FF:000012">
    <property type="entry name" value="Delta-like protein"/>
    <property type="match status" value="1"/>
</dbReference>
<dbReference type="FunFam" id="2.60.40.60:FF:000037">
    <property type="entry name" value="FAT atypical cadherin 1"/>
    <property type="match status" value="1"/>
</dbReference>
<dbReference type="CDD" id="cd00110">
    <property type="entry name" value="LamG"/>
    <property type="match status" value="2"/>
</dbReference>
<protein>
    <recommendedName>
        <fullName evidence="24">FAT atypical cadherin 4</fullName>
    </recommendedName>
</protein>
<feature type="domain" description="Cadherin" evidence="21">
    <location>
        <begin position="127"/>
        <end position="229"/>
    </location>
</feature>
<name>A0A3P8N7Y9_ASTCA</name>
<dbReference type="PROSITE" id="PS50268">
    <property type="entry name" value="CADHERIN_2"/>
    <property type="match status" value="16"/>
</dbReference>
<dbReference type="CDD" id="cd11304">
    <property type="entry name" value="Cadherin_repeat"/>
    <property type="match status" value="15"/>
</dbReference>
<evidence type="ECO:0000256" key="17">
    <source>
        <dbReference type="PROSITE-ProRule" id="PRU00076"/>
    </source>
</evidence>
<dbReference type="Gene3D" id="2.60.40.60">
    <property type="entry name" value="Cadherins"/>
    <property type="match status" value="16"/>
</dbReference>
<dbReference type="InterPro" id="IPR000152">
    <property type="entry name" value="EGF-type_Asp/Asn_hydroxyl_site"/>
</dbReference>
<dbReference type="PROSITE" id="PS50025">
    <property type="entry name" value="LAM_G_DOMAIN"/>
    <property type="match status" value="2"/>
</dbReference>
<feature type="domain" description="EGF-like" evidence="20">
    <location>
        <begin position="2463"/>
        <end position="2498"/>
    </location>
</feature>
<dbReference type="InterPro" id="IPR001881">
    <property type="entry name" value="EGF-like_Ca-bd_dom"/>
</dbReference>
<dbReference type="InterPro" id="IPR013320">
    <property type="entry name" value="ConA-like_dom_sf"/>
</dbReference>
<dbReference type="CDD" id="cd00054">
    <property type="entry name" value="EGF_CA"/>
    <property type="match status" value="4"/>
</dbReference>
<feature type="domain" description="Cadherin" evidence="21">
    <location>
        <begin position="423"/>
        <end position="526"/>
    </location>
</feature>
<evidence type="ECO:0000259" key="20">
    <source>
        <dbReference type="PROSITE" id="PS50026"/>
    </source>
</evidence>
<dbReference type="GO" id="GO:0005576">
    <property type="term" value="C:extracellular region"/>
    <property type="evidence" value="ECO:0007669"/>
    <property type="project" value="UniProtKB-SubCell"/>
</dbReference>
<keyword evidence="13 18" id="KW-0472">Membrane</keyword>
<evidence type="ECO:0000256" key="18">
    <source>
        <dbReference type="SAM" id="Phobius"/>
    </source>
</evidence>
<evidence type="ECO:0000256" key="3">
    <source>
        <dbReference type="ARBA" id="ARBA00004613"/>
    </source>
</evidence>
<evidence type="ECO:0000256" key="13">
    <source>
        <dbReference type="ARBA" id="ARBA00023136"/>
    </source>
</evidence>
<comment type="subcellular location">
    <subcellularLocation>
        <location evidence="2">Cytoplasm</location>
    </subcellularLocation>
    <subcellularLocation>
        <location evidence="1">Membrane</location>
        <topology evidence="1">Single-pass membrane protein</topology>
    </subcellularLocation>
    <subcellularLocation>
        <location evidence="3">Secreted</location>
    </subcellularLocation>
</comment>
<dbReference type="FunFam" id="2.60.40.60:FF:000029">
    <property type="entry name" value="Cadherin EGF LAG seven-pass G-type receptor 3"/>
    <property type="match status" value="1"/>
</dbReference>
<evidence type="ECO:0000256" key="14">
    <source>
        <dbReference type="ARBA" id="ARBA00023157"/>
    </source>
</evidence>
<dbReference type="GO" id="GO:0007157">
    <property type="term" value="P:heterophilic cell-cell adhesion via plasma membrane cell adhesion molecules"/>
    <property type="evidence" value="ECO:0007669"/>
    <property type="project" value="UniProtKB-ARBA"/>
</dbReference>
<evidence type="ECO:0000256" key="5">
    <source>
        <dbReference type="ARBA" id="ARBA00022525"/>
    </source>
</evidence>
<dbReference type="GO" id="GO:0001736">
    <property type="term" value="P:establishment of planar polarity"/>
    <property type="evidence" value="ECO:0007669"/>
    <property type="project" value="UniProtKB-ARBA"/>
</dbReference>
<keyword evidence="5" id="KW-0964">Secreted</keyword>
<evidence type="ECO:0000256" key="7">
    <source>
        <dbReference type="ARBA" id="ARBA00022692"/>
    </source>
</evidence>
<keyword evidence="11" id="KW-0130">Cell adhesion</keyword>
<dbReference type="InterPro" id="IPR015919">
    <property type="entry name" value="Cadherin-like_sf"/>
</dbReference>
<feature type="domain" description="Cadherin" evidence="21">
    <location>
        <begin position="1145"/>
        <end position="1249"/>
    </location>
</feature>
<dbReference type="Gene3D" id="2.60.120.200">
    <property type="match status" value="2"/>
</dbReference>
<keyword evidence="8" id="KW-0732">Signal</keyword>
<evidence type="ECO:0000313" key="23">
    <source>
        <dbReference type="Proteomes" id="UP000265100"/>
    </source>
</evidence>
<feature type="domain" description="EGF-like" evidence="20">
    <location>
        <begin position="2214"/>
        <end position="2250"/>
    </location>
</feature>
<feature type="domain" description="Laminin G" evidence="19">
    <location>
        <begin position="2028"/>
        <end position="2218"/>
    </location>
</feature>
<dbReference type="PROSITE" id="PS01186">
    <property type="entry name" value="EGF_2"/>
    <property type="match status" value="4"/>
</dbReference>
<keyword evidence="14 17" id="KW-1015">Disulfide bond</keyword>
<keyword evidence="23" id="KW-1185">Reference proteome</keyword>
<keyword evidence="9" id="KW-0677">Repeat</keyword>
<evidence type="ECO:0000256" key="10">
    <source>
        <dbReference type="ARBA" id="ARBA00022837"/>
    </source>
</evidence>
<evidence type="ECO:0000256" key="12">
    <source>
        <dbReference type="ARBA" id="ARBA00022989"/>
    </source>
</evidence>
<evidence type="ECO:0000259" key="19">
    <source>
        <dbReference type="PROSITE" id="PS50025"/>
    </source>
</evidence>
<dbReference type="GO" id="GO:0007156">
    <property type="term" value="P:homophilic cell adhesion via plasma membrane adhesion molecules"/>
    <property type="evidence" value="ECO:0007669"/>
    <property type="project" value="InterPro"/>
</dbReference>
<dbReference type="FunFam" id="2.60.40.60:FF:000106">
    <property type="entry name" value="FAT atypical cadherin 4"/>
    <property type="match status" value="1"/>
</dbReference>
<evidence type="ECO:0000256" key="4">
    <source>
        <dbReference type="ARBA" id="ARBA00022490"/>
    </source>
</evidence>
<proteinExistence type="predicted"/>
<evidence type="ECO:0000256" key="11">
    <source>
        <dbReference type="ARBA" id="ARBA00022889"/>
    </source>
</evidence>
<feature type="disulfide bond" evidence="17">
    <location>
        <begin position="2017"/>
        <end position="2026"/>
    </location>
</feature>
<reference evidence="22" key="2">
    <citation type="submission" date="2025-08" db="UniProtKB">
        <authorList>
            <consortium name="Ensembl"/>
        </authorList>
    </citation>
    <scope>IDENTIFICATION</scope>
</reference>
<dbReference type="AlphaFoldDB" id="A0A3P8N7Y9"/>
<dbReference type="PANTHER" id="PTHR24025:SF31">
    <property type="entry name" value="NEURAL-CADHERIN"/>
    <property type="match status" value="1"/>
</dbReference>
<sequence>LFFRPFSANLRDGLQIHPALTVTQHSKPFKSPFFCLLTLSFNFSSLSRQCDNGKMTLRVISGDDEEVFVTDSTGTLCLNKPLDRERQSYYNLTVAANDCAQPASLQFTSTARVIVITEDVNDNAPMFVSAESVSIPEDTALHSVVITAHAEDEDAGSNGRVLYYLNTSGGIFSIDNRSGKIYLEELLDREEVDTLTVTIIATDEGLPMLATTMKLTVHVEDVNDHDPEFLQSSYNLTVSEDIPRGTSLLQVQAHDQDIGSNGQVRYMLAQIGPFVVDIIRGVLTVMDELDRERDSNYTLMITAVDRGNIPRSASAAIHITVMDVNDFAPQFVPETLTIHVSALDEDLGNNSQLTYFIEKGNGYNLFSITPSGTFHILHTLDREKESLYIVTITAVDSGLPSLTGTLTVHIIVDDVNDNHPEFTEEVYNTIVPEDSLIGTVFAVIIASDVDEGVSGEVSYSMENLNVPFAIDETSGELFTTNILDRETVAIYNLEVTASDKHPTQPLSSSVLVTVLIGDINDHWPQFMNGPYVAYVPIELAPGSVVCAVRALDDDTEINAELHYSLQGESSDMFSIDPYSGTVFTSAALQSVDDVIVTVRVEDSGEDPKFDTTTISVRFQNTADFPKMNVDVLSYSLTEDERVETLVAVVSALSIRAEPVTFYLASGNFENMFHIDHSSGALIVERPLDFESKKEFPLLIEARDSGLPPFSSFSEIHINITDANDNFPQFTQAEYRCEVFENSPPTVVCDVLAIDADSGYYGTVQYNITDGNHGNFFTIDPENGYLSTTVSLDREHIPEFNLTVEAEELENMLHKDKATVIITVLDRNDNAPLFSQIFLTEVSEDTPVGQTIIKVTSTDDDTDANAVINYLIVEQSDDMLFNIDFTTGYITVEGVLDREMQDHYIFKVSANDSAWSISTDVTIVILDVNDNRPVFSEHFYNIILPETKDEEAFVLQILATDADIGKNSEIFYVIDPPHEEFWLNATTGEIYTKQPMMLRDCNFEIYQFMVTAFDRGSIPLHSNVTIRVRLEHYNNHPPMFFPLQPLMAIPYHLAVGSEVVQFTAVDLDVNGNSSIKYFLNGGNASDFFWIQGDTGKLILNQTLGENENQILTLIAVAEDEGTPPLTSQAEITFQITGRNQFTPSFSESYVTFSVPEDLPVGSVIGNIQAEDGDYGPNGEITYNITPENQFLPLSVGEFSGLITLIRELDFEEQSIYHFQIKAKDEGWFSKTGTLNVTVLVMDVNDNPPVFSSSEYITSVRENSAVGTNVLDVTATDIDSGANAQIFYSLIGGHIDKFAVDSGNGTITTLAMFDYEQEQMFDLTIKGSNTGGHALFSLAHVVIQISDVNEFTPRFIKKEFNFSVLKNVPIGTVVGKVMATDGDRGTEGQVFYFLFARKKKKSFEIHERSGDVYTTNSLRKQGNSHVVLKVLAKNSGVITGTDIDETFVHISVIDTNEAPMFTSPRYMANVTEDTPIGTSVATVSAVDEDSIVNWNHFFFTIEHGNTNFSFSIDPSNGIISVNSPLDREVWPVYNLTVIATDNGSPPATGTTNVIVTIGDINDNAPKLTSTEAHVRENQPEGTIVTKLTAFDSDLPPNQGPFMYWLLDSSVASAFSLTPDGVLLTTRPIDREQISAYQVLVAVRDSGFPLPLSSTSTFHIRVVDENDNPSMARNIFIEVKYFGSSFQGGMIGNVHPEDQDESDRFNCTIKSGPTHMFTILNGTCELWSFPFQGEATFNISIEATDQLHFPVNNSVYVNYKGFTNASIDNCILFSLSSSSVEQFLSNNYLRFVKALDSLFNLQASKTHVFGIKHIGWEILLLAAVKNYNGQYLSREVASGISSGHKKLLEAQSNVTISHITSDPCLSSPCQNGASCHKNIYISQEVAVLESVAVIFVAPKKEIFNCTCPSGFTGSLCEEEIDECELNPCENKGTCVNTVGSFFCHCQVGFSGSHCAADVNGCLTVKCQNGGTCIPSDDGYQCHCVPGFGGETCDEFIDYCKSSPCVHGICINSQTGFSCNCHFGVSGVRCEDHSYGFEELSFMEFPPLDRRTNLISLEFATMQRDSLLLYNPGGSNSREFFALEILDGAVHLSYDLGSGPVRLQTYKQVADGYFHSVIARRIGSMGSLHVDNCTDDENNRFCFSTNDGSISERTLDVGNSNMTFGGLRTTEAILVHPSQIRAHDFVGCIRNFHVNGILLRPSMALAAYNIFDRCPRAAVSLCYSVPCKNGGVCHDLWSNYFCECKSPFTGKNCDKEMSEELVLKFNGSDYIDYVIKEKFKRDYLMKEILDENLGLNRDQQTINIKFKTKHDGVLMFIRGQRAYIMLKIKDKKPVYIFEDALLGHLSDFSVDRPVADGVWHLLSLFSRGQNTFLSVDGKPVLNITGQSMDLTPLSVEKITLGAAPTRETVNQSGFSGCVQYFNVTGYSLPVSGHSIMVDVRPSSTLTQTNCSFPHFCLASGCSEKDGPSRTCLSHCQNHWTCEPGVQNNSCICLHNVTDHFCDICISTKDSHDHCSEMQGNLPLWLIAVVLPLIAILVIAVMCVGLYKVRHSHSRCQSASLPVKTEHGADNKAFSFDDKRKCTMPTEALSPEKGNRPDLMSTNQSKSSAEIYCDNSLSNVQPLPKSEVEYYEIGSICSAFHSDDTSLKLSWQKHLYSSKCVKADPKQWGDLRMLFAGYKKESSSNDKSSPKPQNVTLINEQLLNKFHSKQSQQTDSCYTKRFIQPEFLEPMQCLTFEEISKLNTPVKKTLHQSALKCAVTDQITMVDDSCHSETQGVLMCSESEFRQFSVVTGGNYIHDHSLRQQQNLPFNPESIPLGIFEQWENILNMHLPFSSYAPVFEDIACLSSEASNSNDMQSDIEEII</sequence>
<reference evidence="22" key="3">
    <citation type="submission" date="2025-09" db="UniProtKB">
        <authorList>
            <consortium name="Ensembl"/>
        </authorList>
    </citation>
    <scope>IDENTIFICATION</scope>
</reference>
<dbReference type="SMART" id="SM00179">
    <property type="entry name" value="EGF_CA"/>
    <property type="match status" value="4"/>
</dbReference>
<feature type="disulfide bond" evidence="17">
    <location>
        <begin position="2467"/>
        <end position="2477"/>
    </location>
</feature>
<feature type="domain" description="Cadherin" evidence="21">
    <location>
        <begin position="833"/>
        <end position="934"/>
    </location>
</feature>
<keyword evidence="10 16" id="KW-0106">Calcium</keyword>
<feature type="disulfide bond" evidence="17">
    <location>
        <begin position="1996"/>
        <end position="2006"/>
    </location>
</feature>
<dbReference type="Proteomes" id="UP000265100">
    <property type="component" value="Chromosome 14"/>
</dbReference>
<dbReference type="GO" id="GO:0120036">
    <property type="term" value="P:plasma membrane bounded cell projection organization"/>
    <property type="evidence" value="ECO:0007669"/>
    <property type="project" value="UniProtKB-ARBA"/>
</dbReference>
<dbReference type="GO" id="GO:0005737">
    <property type="term" value="C:cytoplasm"/>
    <property type="evidence" value="ECO:0007669"/>
    <property type="project" value="UniProtKB-SubCell"/>
</dbReference>
<dbReference type="FunFam" id="2.10.25.10:FF:000425">
    <property type="entry name" value="Eyes shut homolog"/>
    <property type="match status" value="1"/>
</dbReference>
<dbReference type="InterPro" id="IPR000742">
    <property type="entry name" value="EGF"/>
</dbReference>
<dbReference type="SUPFAM" id="SSF49899">
    <property type="entry name" value="Concanavalin A-like lectins/glucanases"/>
    <property type="match status" value="2"/>
</dbReference>
<feature type="domain" description="Cadherin" evidence="21">
    <location>
        <begin position="1250"/>
        <end position="1353"/>
    </location>
</feature>
<dbReference type="OMA" id="HFCDICI"/>
<dbReference type="FunFam" id="2.60.40.60:FF:000020">
    <property type="entry name" value="Dachsous cadherin-related 1b"/>
    <property type="match status" value="5"/>
</dbReference>
<dbReference type="InterPro" id="IPR002126">
    <property type="entry name" value="Cadherin-like_dom"/>
</dbReference>
<feature type="domain" description="EGF-like" evidence="20">
    <location>
        <begin position="1954"/>
        <end position="1990"/>
    </location>
</feature>
<dbReference type="SUPFAM" id="SSF57184">
    <property type="entry name" value="Growth factor receptor domain"/>
    <property type="match status" value="1"/>
</dbReference>
<dbReference type="PROSITE" id="PS01187">
    <property type="entry name" value="EGF_CA"/>
    <property type="match status" value="1"/>
</dbReference>
<dbReference type="GeneTree" id="ENSGT00940000155719"/>
<dbReference type="InterPro" id="IPR018097">
    <property type="entry name" value="EGF_Ca-bd_CS"/>
</dbReference>
<evidence type="ECO:0000256" key="15">
    <source>
        <dbReference type="ARBA" id="ARBA00023180"/>
    </source>
</evidence>
<dbReference type="Ensembl" id="ENSACLT00000000896.2">
    <property type="protein sequence ID" value="ENSACLP00000000875.2"/>
    <property type="gene ID" value="ENSACLG00000000641.2"/>
</dbReference>
<accession>A0A3P8N7Y9</accession>
<dbReference type="SMART" id="SM00282">
    <property type="entry name" value="LamG"/>
    <property type="match status" value="2"/>
</dbReference>
<dbReference type="PROSITE" id="PS50026">
    <property type="entry name" value="EGF_3"/>
    <property type="match status" value="6"/>
</dbReference>
<evidence type="ECO:0000256" key="6">
    <source>
        <dbReference type="ARBA" id="ARBA00022536"/>
    </source>
</evidence>
<dbReference type="PROSITE" id="PS00232">
    <property type="entry name" value="CADHERIN_1"/>
    <property type="match status" value="8"/>
</dbReference>
<feature type="domain" description="EGF-like" evidence="20">
    <location>
        <begin position="1857"/>
        <end position="1914"/>
    </location>
</feature>
<reference evidence="22" key="1">
    <citation type="submission" date="2018-05" db="EMBL/GenBank/DDBJ databases">
        <authorList>
            <person name="Datahose"/>
        </authorList>
    </citation>
    <scope>NUCLEOTIDE SEQUENCE</scope>
</reference>
<dbReference type="FunFam" id="2.60.40.60:FF:000024">
    <property type="entry name" value="FAT atypical cadherin 3"/>
    <property type="match status" value="1"/>
</dbReference>
<dbReference type="Gene3D" id="2.10.25.10">
    <property type="entry name" value="Laminin"/>
    <property type="match status" value="5"/>
</dbReference>
<feature type="domain" description="Cadherin" evidence="21">
    <location>
        <begin position="1354"/>
        <end position="1459"/>
    </location>
</feature>
<dbReference type="GO" id="GO:0005886">
    <property type="term" value="C:plasma membrane"/>
    <property type="evidence" value="ECO:0007669"/>
    <property type="project" value="InterPro"/>
</dbReference>
<evidence type="ECO:0000313" key="22">
    <source>
        <dbReference type="Ensembl" id="ENSACLP00000000875.2"/>
    </source>
</evidence>
<keyword evidence="12 18" id="KW-1133">Transmembrane helix</keyword>
<keyword evidence="6 17" id="KW-0245">EGF-like domain</keyword>
<dbReference type="SUPFAM" id="SSF49313">
    <property type="entry name" value="Cadherin-like"/>
    <property type="match status" value="16"/>
</dbReference>
<feature type="disulfide bond" evidence="17">
    <location>
        <begin position="1980"/>
        <end position="1989"/>
    </location>
</feature>
<dbReference type="GO" id="GO:0030182">
    <property type="term" value="P:neuron differentiation"/>
    <property type="evidence" value="ECO:0007669"/>
    <property type="project" value="UniProtKB-ARBA"/>
</dbReference>
<dbReference type="InterPro" id="IPR009030">
    <property type="entry name" value="Growth_fac_rcpt_cys_sf"/>
</dbReference>
<keyword evidence="7 18" id="KW-0812">Transmembrane</keyword>
<evidence type="ECO:0000256" key="16">
    <source>
        <dbReference type="PROSITE-ProRule" id="PRU00043"/>
    </source>
</evidence>
<feature type="domain" description="Laminin G" evidence="19">
    <location>
        <begin position="2269"/>
        <end position="2446"/>
    </location>
</feature>
<feature type="domain" description="Cadherin" evidence="21">
    <location>
        <begin position="730"/>
        <end position="833"/>
    </location>
</feature>
<dbReference type="STRING" id="8154.ENSACLP00000000875"/>
<dbReference type="Pfam" id="PF00008">
    <property type="entry name" value="EGF"/>
    <property type="match status" value="3"/>
</dbReference>
<dbReference type="SMART" id="SM00112">
    <property type="entry name" value="CA"/>
    <property type="match status" value="16"/>
</dbReference>
<feature type="domain" description="Cadherin" evidence="21">
    <location>
        <begin position="230"/>
        <end position="331"/>
    </location>
</feature>
<dbReference type="GO" id="GO:0051239">
    <property type="term" value="P:regulation of multicellular organismal process"/>
    <property type="evidence" value="ECO:0007669"/>
    <property type="project" value="UniProtKB-ARBA"/>
</dbReference>
<evidence type="ECO:0000259" key="21">
    <source>
        <dbReference type="PROSITE" id="PS50268"/>
    </source>
</evidence>
<dbReference type="GO" id="GO:0050793">
    <property type="term" value="P:regulation of developmental process"/>
    <property type="evidence" value="ECO:0007669"/>
    <property type="project" value="UniProtKB-ARBA"/>
</dbReference>
<feature type="domain" description="Cadherin" evidence="21">
    <location>
        <begin position="51"/>
        <end position="127"/>
    </location>
</feature>
<dbReference type="GO" id="GO:0007423">
    <property type="term" value="P:sensory organ development"/>
    <property type="evidence" value="ECO:0007669"/>
    <property type="project" value="UniProtKB-ARBA"/>
</dbReference>
<feature type="transmembrane region" description="Helical" evidence="18">
    <location>
        <begin position="2519"/>
        <end position="2542"/>
    </location>
</feature>
<dbReference type="InterPro" id="IPR050971">
    <property type="entry name" value="Cadherin-domain_protein"/>
</dbReference>
<feature type="disulfide bond" evidence="17">
    <location>
        <begin position="1904"/>
        <end position="1913"/>
    </location>
</feature>
<dbReference type="PANTHER" id="PTHR24025">
    <property type="entry name" value="DESMOGLEIN FAMILY MEMBER"/>
    <property type="match status" value="1"/>
</dbReference>
<evidence type="ECO:0000256" key="2">
    <source>
        <dbReference type="ARBA" id="ARBA00004496"/>
    </source>
</evidence>
<feature type="domain" description="Cadherin" evidence="21">
    <location>
        <begin position="1055"/>
        <end position="1144"/>
    </location>
</feature>
<dbReference type="Bgee" id="ENSACLG00000000641">
    <property type="expression patterns" value="Expressed in muscle tissue and 1 other cell type or tissue"/>
</dbReference>
<feature type="disulfide bond" evidence="17">
    <location>
        <begin position="2488"/>
        <end position="2497"/>
    </location>
</feature>
<evidence type="ECO:0000256" key="9">
    <source>
        <dbReference type="ARBA" id="ARBA00022737"/>
    </source>
</evidence>
<dbReference type="InterPro" id="IPR020894">
    <property type="entry name" value="Cadherin_CS"/>
</dbReference>
<dbReference type="GO" id="GO:0005911">
    <property type="term" value="C:cell-cell junction"/>
    <property type="evidence" value="ECO:0007669"/>
    <property type="project" value="TreeGrafter"/>
</dbReference>
<feature type="domain" description="Cadherin" evidence="21">
    <location>
        <begin position="1564"/>
        <end position="1668"/>
    </location>
</feature>
<dbReference type="FunFam" id="2.60.40.60:FF:000080">
    <property type="entry name" value="FAT atypical cadherin 1"/>
    <property type="match status" value="1"/>
</dbReference>
<dbReference type="FunFam" id="2.60.40.60:FF:000092">
    <property type="entry name" value="Protocadherin 8"/>
    <property type="match status" value="1"/>
</dbReference>
<organism evidence="22 23">
    <name type="scientific">Astatotilapia calliptera</name>
    <name type="common">Eastern happy</name>
    <name type="synonym">Chromis callipterus</name>
    <dbReference type="NCBI Taxonomy" id="8154"/>
    <lineage>
        <taxon>Eukaryota</taxon>
        <taxon>Metazoa</taxon>
        <taxon>Chordata</taxon>
        <taxon>Craniata</taxon>
        <taxon>Vertebrata</taxon>
        <taxon>Euteleostomi</taxon>
        <taxon>Actinopterygii</taxon>
        <taxon>Neopterygii</taxon>
        <taxon>Teleostei</taxon>
        <taxon>Neoteleostei</taxon>
        <taxon>Acanthomorphata</taxon>
        <taxon>Ovalentaria</taxon>
        <taxon>Cichlomorphae</taxon>
        <taxon>Cichliformes</taxon>
        <taxon>Cichlidae</taxon>
        <taxon>African cichlids</taxon>
        <taxon>Pseudocrenilabrinae</taxon>
        <taxon>Haplochromini</taxon>
        <taxon>Astatotilapia</taxon>
    </lineage>
</organism>
<dbReference type="PROSITE" id="PS00022">
    <property type="entry name" value="EGF_1"/>
    <property type="match status" value="5"/>
</dbReference>
<dbReference type="PROSITE" id="PS00010">
    <property type="entry name" value="ASX_HYDROXYL"/>
    <property type="match status" value="3"/>
</dbReference>
<keyword evidence="15" id="KW-0325">Glycoprotein</keyword>